<dbReference type="InterPro" id="IPR004155">
    <property type="entry name" value="PBS_lyase_HEAT"/>
</dbReference>
<name>A0ABD5QCY3_9EURY</name>
<dbReference type="AlphaFoldDB" id="A0ABD5QCY3"/>
<dbReference type="Proteomes" id="UP001595925">
    <property type="component" value="Unassembled WGS sequence"/>
</dbReference>
<dbReference type="SMART" id="SM00567">
    <property type="entry name" value="EZ_HEAT"/>
    <property type="match status" value="2"/>
</dbReference>
<dbReference type="InterPro" id="IPR016024">
    <property type="entry name" value="ARM-type_fold"/>
</dbReference>
<dbReference type="InterPro" id="IPR011989">
    <property type="entry name" value="ARM-like"/>
</dbReference>
<keyword evidence="2" id="KW-1185">Reference proteome</keyword>
<evidence type="ECO:0000313" key="1">
    <source>
        <dbReference type="EMBL" id="MFC4987520.1"/>
    </source>
</evidence>
<reference evidence="1 2" key="1">
    <citation type="journal article" date="2019" name="Int. J. Syst. Evol. Microbiol.">
        <title>The Global Catalogue of Microorganisms (GCM) 10K type strain sequencing project: providing services to taxonomists for standard genome sequencing and annotation.</title>
        <authorList>
            <consortium name="The Broad Institute Genomics Platform"/>
            <consortium name="The Broad Institute Genome Sequencing Center for Infectious Disease"/>
            <person name="Wu L."/>
            <person name="Ma J."/>
        </authorList>
    </citation>
    <scope>NUCLEOTIDE SEQUENCE [LARGE SCALE GENOMIC DNA]</scope>
    <source>
        <strain evidence="1 2">CGMCC 1.15824</strain>
    </source>
</reference>
<gene>
    <name evidence="1" type="ORF">ACFPFO_07045</name>
</gene>
<accession>A0ABD5QCY3</accession>
<dbReference type="SUPFAM" id="SSF48371">
    <property type="entry name" value="ARM repeat"/>
    <property type="match status" value="1"/>
</dbReference>
<sequence>MDQTREVPTHLVDTARSDPDAIDGKDVETLLADDREEMRNTGLKVLVGLAIDDPDRVVPFADDVVDCLDESYGLARSHAALVCWLLAEERPDLVELAIPKLVANLRDIAPLYRFRAARAVAALGRQRPASFVDHADGLVAAIVEGPNLPEPGEPTPPDAEETIDLPEPDLARSAATKEVAANVLVAVAGEAPAVVADRFPDLVPELEHDDQVEHVRGGIVDAIGRVARADPAAAESAIDPLIDLLEDDSRLVRSRAIRALGYAEAAGAVEPLREVAESDPDPDVRDLASETADWLEENVLAS</sequence>
<dbReference type="EMBL" id="JBHSJG010000026">
    <property type="protein sequence ID" value="MFC4987520.1"/>
    <property type="molecule type" value="Genomic_DNA"/>
</dbReference>
<organism evidence="1 2">
    <name type="scientific">Saliphagus infecundisoli</name>
    <dbReference type="NCBI Taxonomy" id="1849069"/>
    <lineage>
        <taxon>Archaea</taxon>
        <taxon>Methanobacteriati</taxon>
        <taxon>Methanobacteriota</taxon>
        <taxon>Stenosarchaea group</taxon>
        <taxon>Halobacteria</taxon>
        <taxon>Halobacteriales</taxon>
        <taxon>Natrialbaceae</taxon>
        <taxon>Saliphagus</taxon>
    </lineage>
</organism>
<dbReference type="RefSeq" id="WP_224828872.1">
    <property type="nucleotide sequence ID" value="NZ_JAIVEF010000011.1"/>
</dbReference>
<dbReference type="Pfam" id="PF13646">
    <property type="entry name" value="HEAT_2"/>
    <property type="match status" value="1"/>
</dbReference>
<comment type="caution">
    <text evidence="1">The sequence shown here is derived from an EMBL/GenBank/DDBJ whole genome shotgun (WGS) entry which is preliminary data.</text>
</comment>
<proteinExistence type="predicted"/>
<evidence type="ECO:0000313" key="2">
    <source>
        <dbReference type="Proteomes" id="UP001595925"/>
    </source>
</evidence>
<dbReference type="Gene3D" id="1.25.10.10">
    <property type="entry name" value="Leucine-rich Repeat Variant"/>
    <property type="match status" value="2"/>
</dbReference>
<protein>
    <submittedName>
        <fullName evidence="1">HEAT repeat domain-containing protein</fullName>
    </submittedName>
</protein>